<keyword evidence="15" id="KW-0675">Receptor</keyword>
<dbReference type="Gene3D" id="2.60.120.290">
    <property type="entry name" value="Spermadhesin, CUB domain"/>
    <property type="match status" value="1"/>
</dbReference>
<keyword evidence="8" id="KW-0677">Repeat</keyword>
<keyword evidence="12 25" id="KW-0503">Monooxygenase</keyword>
<evidence type="ECO:0000256" key="14">
    <source>
        <dbReference type="ARBA" id="ARBA00023157"/>
    </source>
</evidence>
<dbReference type="GO" id="GO:0005615">
    <property type="term" value="C:extracellular space"/>
    <property type="evidence" value="ECO:0007669"/>
    <property type="project" value="TreeGrafter"/>
</dbReference>
<evidence type="ECO:0000313" key="25">
    <source>
        <dbReference type="EMBL" id="PFX21361.1"/>
    </source>
</evidence>
<dbReference type="InterPro" id="IPR032675">
    <property type="entry name" value="LRR_dom_sf"/>
</dbReference>
<dbReference type="EMBL" id="LSMT01000280">
    <property type="protein sequence ID" value="PFX21361.1"/>
    <property type="molecule type" value="Genomic_DNA"/>
</dbReference>
<evidence type="ECO:0000256" key="10">
    <source>
        <dbReference type="ARBA" id="ARBA00023002"/>
    </source>
</evidence>
<dbReference type="FunFam" id="2.60.120.230:FF:000001">
    <property type="entry name" value="Monooxygenase, DBH-like 1"/>
    <property type="match status" value="1"/>
</dbReference>
<comment type="caution">
    <text evidence="25">The sequence shown here is derived from an EMBL/GenBank/DDBJ whole genome shotgun (WGS) entry which is preliminary data.</text>
</comment>
<dbReference type="InterPro" id="IPR008977">
    <property type="entry name" value="PHM/PNGase_F_dom_sf"/>
</dbReference>
<keyword evidence="6" id="KW-0479">Metal-binding</keyword>
<dbReference type="FunFam" id="2.60.40.1210:FF:000001">
    <property type="entry name" value="Monooxygenase, DBH-like 1, like"/>
    <property type="match status" value="1"/>
</dbReference>
<feature type="disulfide bond" evidence="17">
    <location>
        <begin position="433"/>
        <end position="445"/>
    </location>
</feature>
<dbReference type="InterPro" id="IPR035914">
    <property type="entry name" value="Sperma_CUB_dom_sf"/>
</dbReference>
<dbReference type="InterPro" id="IPR005018">
    <property type="entry name" value="DOMON_domain"/>
</dbReference>
<evidence type="ECO:0000259" key="23">
    <source>
        <dbReference type="PROSITE" id="PS50836"/>
    </source>
</evidence>
<dbReference type="CDD" id="cd00041">
    <property type="entry name" value="CUB"/>
    <property type="match status" value="1"/>
</dbReference>
<dbReference type="InterPro" id="IPR037524">
    <property type="entry name" value="PA14/GLEYA"/>
</dbReference>
<evidence type="ECO:0000256" key="7">
    <source>
        <dbReference type="ARBA" id="ARBA00022729"/>
    </source>
</evidence>
<comment type="cofactor">
    <cofactor evidence="1">
        <name>Cu(2+)</name>
        <dbReference type="ChEBI" id="CHEBI:29036"/>
    </cofactor>
</comment>
<dbReference type="SUPFAM" id="SSF49854">
    <property type="entry name" value="Spermadhesin, CUB domain"/>
    <property type="match status" value="1"/>
</dbReference>
<dbReference type="InterPro" id="IPR017452">
    <property type="entry name" value="GPCR_Rhodpsn_7TM"/>
</dbReference>
<dbReference type="InterPro" id="IPR013320">
    <property type="entry name" value="ConA-like_dom_sf"/>
</dbReference>
<dbReference type="InterPro" id="IPR000998">
    <property type="entry name" value="MAM_dom"/>
</dbReference>
<dbReference type="SUPFAM" id="SSF57424">
    <property type="entry name" value="LDL receptor-like module"/>
    <property type="match status" value="3"/>
</dbReference>
<dbReference type="Gene3D" id="1.10.510.10">
    <property type="entry name" value="Transferase(Phosphotransferase) domain 1"/>
    <property type="match status" value="1"/>
</dbReference>
<dbReference type="InterPro" id="IPR003591">
    <property type="entry name" value="Leu-rich_rpt_typical-subtyp"/>
</dbReference>
<dbReference type="GO" id="GO:0004500">
    <property type="term" value="F:dopamine beta-monooxygenase activity"/>
    <property type="evidence" value="ECO:0007669"/>
    <property type="project" value="InterPro"/>
</dbReference>
<keyword evidence="13 18" id="KW-0472">Membrane</keyword>
<proteinExistence type="inferred from homology"/>
<dbReference type="Gene3D" id="2.60.120.200">
    <property type="match status" value="4"/>
</dbReference>
<dbReference type="GO" id="GO:0005507">
    <property type="term" value="F:copper ion binding"/>
    <property type="evidence" value="ECO:0007669"/>
    <property type="project" value="InterPro"/>
</dbReference>
<dbReference type="SMART" id="SM00137">
    <property type="entry name" value="MAM"/>
    <property type="match status" value="1"/>
</dbReference>
<feature type="disulfide bond" evidence="17">
    <location>
        <begin position="488"/>
        <end position="503"/>
    </location>
</feature>
<keyword evidence="16" id="KW-0325">Glycoprotein</keyword>
<dbReference type="InterPro" id="IPR036055">
    <property type="entry name" value="LDL_receptor-like_sf"/>
</dbReference>
<dbReference type="PROSITE" id="PS50068">
    <property type="entry name" value="LDLRA_2"/>
    <property type="match status" value="3"/>
</dbReference>
<evidence type="ECO:0000259" key="21">
    <source>
        <dbReference type="PROSITE" id="PS50060"/>
    </source>
</evidence>
<dbReference type="SMART" id="SM00369">
    <property type="entry name" value="LRR_TYP"/>
    <property type="match status" value="4"/>
</dbReference>
<evidence type="ECO:0000256" key="18">
    <source>
        <dbReference type="SAM" id="Phobius"/>
    </source>
</evidence>
<evidence type="ECO:0000256" key="16">
    <source>
        <dbReference type="ARBA" id="ARBA00023180"/>
    </source>
</evidence>
<dbReference type="InterPro" id="IPR000323">
    <property type="entry name" value="Cu2_ascorb_mOase_N"/>
</dbReference>
<evidence type="ECO:0000256" key="1">
    <source>
        <dbReference type="ARBA" id="ARBA00001973"/>
    </source>
</evidence>
<comment type="caution">
    <text evidence="17">Lacks conserved residue(s) required for the propagation of feature annotation.</text>
</comment>
<evidence type="ECO:0000256" key="15">
    <source>
        <dbReference type="ARBA" id="ARBA00023170"/>
    </source>
</evidence>
<organism evidence="25 26">
    <name type="scientific">Stylophora pistillata</name>
    <name type="common">Smooth cauliflower coral</name>
    <dbReference type="NCBI Taxonomy" id="50429"/>
    <lineage>
        <taxon>Eukaryota</taxon>
        <taxon>Metazoa</taxon>
        <taxon>Cnidaria</taxon>
        <taxon>Anthozoa</taxon>
        <taxon>Hexacorallia</taxon>
        <taxon>Scleractinia</taxon>
        <taxon>Astrocoeniina</taxon>
        <taxon>Pocilloporidae</taxon>
        <taxon>Stylophora</taxon>
    </lineage>
</organism>
<dbReference type="InterPro" id="IPR001245">
    <property type="entry name" value="Ser-Thr/Tyr_kinase_cat_dom"/>
</dbReference>
<keyword evidence="10" id="KW-0560">Oxidoreductase</keyword>
<dbReference type="Gene3D" id="2.60.120.230">
    <property type="match status" value="1"/>
</dbReference>
<dbReference type="InterPro" id="IPR000945">
    <property type="entry name" value="DBH-like"/>
</dbReference>
<dbReference type="SMART" id="SM00042">
    <property type="entry name" value="CUB"/>
    <property type="match status" value="1"/>
</dbReference>
<dbReference type="SUPFAM" id="SSF49785">
    <property type="entry name" value="Galactose-binding domain-like"/>
    <property type="match status" value="1"/>
</dbReference>
<dbReference type="GO" id="GO:0030667">
    <property type="term" value="C:secretory granule membrane"/>
    <property type="evidence" value="ECO:0007669"/>
    <property type="project" value="TreeGrafter"/>
</dbReference>
<dbReference type="CDD" id="cd00112">
    <property type="entry name" value="LDLa"/>
    <property type="match status" value="3"/>
</dbReference>
<feature type="disulfide bond" evidence="17">
    <location>
        <begin position="514"/>
        <end position="532"/>
    </location>
</feature>
<dbReference type="GO" id="GO:0004930">
    <property type="term" value="F:G protein-coupled receptor activity"/>
    <property type="evidence" value="ECO:0007669"/>
    <property type="project" value="InterPro"/>
</dbReference>
<feature type="domain" description="Protein kinase" evidence="20">
    <location>
        <begin position="1664"/>
        <end position="1991"/>
    </location>
</feature>
<dbReference type="SUPFAM" id="SSF49344">
    <property type="entry name" value="CBD9-like"/>
    <property type="match status" value="1"/>
</dbReference>
<dbReference type="InterPro" id="IPR011009">
    <property type="entry name" value="Kinase-like_dom_sf"/>
</dbReference>
<keyword evidence="11" id="KW-0186">Copper</keyword>
<dbReference type="InterPro" id="IPR001611">
    <property type="entry name" value="Leu-rich_rpt"/>
</dbReference>
<dbReference type="FunFam" id="2.60.120.290:FF:000013">
    <property type="entry name" value="Membrane frizzled-related protein"/>
    <property type="match status" value="1"/>
</dbReference>
<evidence type="ECO:0000256" key="17">
    <source>
        <dbReference type="PROSITE-ProRule" id="PRU00124"/>
    </source>
</evidence>
<feature type="domain" description="DOMON" evidence="23">
    <location>
        <begin position="2422"/>
        <end position="2538"/>
    </location>
</feature>
<keyword evidence="9 18" id="KW-1133">Transmembrane helix</keyword>
<dbReference type="PANTHER" id="PTHR10157">
    <property type="entry name" value="DOPAMINE BETA HYDROXYLASE RELATED"/>
    <property type="match status" value="1"/>
</dbReference>
<evidence type="ECO:0000256" key="12">
    <source>
        <dbReference type="ARBA" id="ARBA00023033"/>
    </source>
</evidence>
<dbReference type="InterPro" id="IPR000859">
    <property type="entry name" value="CUB_dom"/>
</dbReference>
<dbReference type="GO" id="GO:0006589">
    <property type="term" value="P:octopamine biosynthetic process"/>
    <property type="evidence" value="ECO:0007669"/>
    <property type="project" value="TreeGrafter"/>
</dbReference>
<dbReference type="InterPro" id="IPR002172">
    <property type="entry name" value="LDrepeatLR_classA_rpt"/>
</dbReference>
<dbReference type="Gene3D" id="2.60.120.310">
    <property type="entry name" value="Copper type II, ascorbate-dependent monooxygenase, N-terminal domain"/>
    <property type="match status" value="1"/>
</dbReference>
<dbReference type="InterPro" id="IPR036939">
    <property type="entry name" value="Cu2_ascorb_mOase_N_sf"/>
</dbReference>
<feature type="domain" description="CUB" evidence="19">
    <location>
        <begin position="1171"/>
        <end position="1284"/>
    </location>
</feature>
<dbReference type="PROSITE" id="PS00740">
    <property type="entry name" value="MAM_1"/>
    <property type="match status" value="1"/>
</dbReference>
<dbReference type="CDD" id="cd06263">
    <property type="entry name" value="MAM"/>
    <property type="match status" value="1"/>
</dbReference>
<dbReference type="PROSITE" id="PS51820">
    <property type="entry name" value="PA14"/>
    <property type="match status" value="1"/>
</dbReference>
<evidence type="ECO:0000256" key="11">
    <source>
        <dbReference type="ARBA" id="ARBA00023008"/>
    </source>
</evidence>
<dbReference type="PROSITE" id="PS51450">
    <property type="entry name" value="LRR"/>
    <property type="match status" value="1"/>
</dbReference>
<dbReference type="GO" id="GO:0042421">
    <property type="term" value="P:norepinephrine biosynthetic process"/>
    <property type="evidence" value="ECO:0007669"/>
    <property type="project" value="TreeGrafter"/>
</dbReference>
<accession>A0A2B4RUU2</accession>
<dbReference type="CDD" id="cd09631">
    <property type="entry name" value="DOMON_DOH"/>
    <property type="match status" value="4"/>
</dbReference>
<feature type="domain" description="DOMON" evidence="23">
    <location>
        <begin position="2632"/>
        <end position="2817"/>
    </location>
</feature>
<dbReference type="SUPFAM" id="SSF49742">
    <property type="entry name" value="PHM/PNGase F"/>
    <property type="match status" value="2"/>
</dbReference>
<dbReference type="PROSITE" id="PS01180">
    <property type="entry name" value="CUB"/>
    <property type="match status" value="1"/>
</dbReference>
<feature type="domain" description="MAM" evidence="21">
    <location>
        <begin position="868"/>
        <end position="955"/>
    </location>
</feature>
<keyword evidence="5 18" id="KW-0812">Transmembrane</keyword>
<feature type="domain" description="G-protein coupled receptors family 1 profile" evidence="22">
    <location>
        <begin position="1502"/>
        <end position="1651"/>
    </location>
</feature>
<dbReference type="OrthoDB" id="10003276at2759"/>
<dbReference type="InterPro" id="IPR008979">
    <property type="entry name" value="Galactose-bd-like_sf"/>
</dbReference>
<dbReference type="Pfam" id="PF00431">
    <property type="entry name" value="CUB"/>
    <property type="match status" value="1"/>
</dbReference>
<feature type="disulfide bond" evidence="17">
    <location>
        <begin position="452"/>
        <end position="467"/>
    </location>
</feature>
<feature type="transmembrane region" description="Helical" evidence="18">
    <location>
        <begin position="1561"/>
        <end position="1586"/>
    </location>
</feature>
<dbReference type="PROSITE" id="PS01209">
    <property type="entry name" value="LDLRA_1"/>
    <property type="match status" value="2"/>
</dbReference>
<dbReference type="InterPro" id="IPR024548">
    <property type="entry name" value="Cu2_monoox_C"/>
</dbReference>
<dbReference type="PROSITE" id="PS50011">
    <property type="entry name" value="PROTEIN_KINASE_DOM"/>
    <property type="match status" value="1"/>
</dbReference>
<dbReference type="PROSITE" id="PS50060">
    <property type="entry name" value="MAM_2"/>
    <property type="match status" value="3"/>
</dbReference>
<dbReference type="InterPro" id="IPR000719">
    <property type="entry name" value="Prot_kinase_dom"/>
</dbReference>
<comment type="subcellular location">
    <subcellularLocation>
        <location evidence="2">Membrane</location>
    </subcellularLocation>
</comment>
<dbReference type="SUPFAM" id="SSF81321">
    <property type="entry name" value="Family A G protein-coupled receptor-like"/>
    <property type="match status" value="1"/>
</dbReference>
<dbReference type="GO" id="GO:0042420">
    <property type="term" value="P:dopamine catabolic process"/>
    <property type="evidence" value="ECO:0007669"/>
    <property type="project" value="TreeGrafter"/>
</dbReference>
<dbReference type="Gene3D" id="4.10.400.10">
    <property type="entry name" value="Low-density Lipoprotein Receptor"/>
    <property type="match status" value="3"/>
</dbReference>
<dbReference type="Pfam" id="PF00629">
    <property type="entry name" value="MAM"/>
    <property type="match status" value="3"/>
</dbReference>
<feature type="disulfide bond" evidence="17">
    <location>
        <begin position="507"/>
        <end position="519"/>
    </location>
</feature>
<feature type="domain" description="DOMON" evidence="23">
    <location>
        <begin position="2887"/>
        <end position="2946"/>
    </location>
</feature>
<evidence type="ECO:0000259" key="24">
    <source>
        <dbReference type="PROSITE" id="PS51820"/>
    </source>
</evidence>
<dbReference type="InterPro" id="IPR028460">
    <property type="entry name" value="Tbh/DBH"/>
</dbReference>
<dbReference type="InterPro" id="IPR000276">
    <property type="entry name" value="GPCR_Rhodpsn"/>
</dbReference>
<keyword evidence="26" id="KW-1185">Reference proteome</keyword>
<dbReference type="FunFam" id="2.60.120.310:FF:000004">
    <property type="entry name" value="DBH-like monooxygenase protein 1"/>
    <property type="match status" value="1"/>
</dbReference>
<evidence type="ECO:0000256" key="2">
    <source>
        <dbReference type="ARBA" id="ARBA00004370"/>
    </source>
</evidence>
<evidence type="ECO:0000313" key="26">
    <source>
        <dbReference type="Proteomes" id="UP000225706"/>
    </source>
</evidence>
<dbReference type="SUPFAM" id="SSF56112">
    <property type="entry name" value="Protein kinase-like (PK-like)"/>
    <property type="match status" value="1"/>
</dbReference>
<dbReference type="InterPro" id="IPR023415">
    <property type="entry name" value="LDLR_class-A_CS"/>
</dbReference>
<dbReference type="PROSITE" id="PS50836">
    <property type="entry name" value="DOMON"/>
    <property type="match status" value="3"/>
</dbReference>
<dbReference type="Gene3D" id="3.80.10.10">
    <property type="entry name" value="Ribonuclease Inhibitor"/>
    <property type="match status" value="1"/>
</dbReference>
<comment type="similarity">
    <text evidence="3">Belongs to the copper type II ascorbate-dependent monooxygenase family.</text>
</comment>
<feature type="disulfide bond" evidence="17">
    <location>
        <begin position="469"/>
        <end position="481"/>
    </location>
</feature>
<feature type="transmembrane region" description="Helical" evidence="18">
    <location>
        <begin position="1487"/>
        <end position="1509"/>
    </location>
</feature>
<feature type="transmembrane region" description="Helical" evidence="18">
    <location>
        <begin position="1607"/>
        <end position="1634"/>
    </location>
</feature>
<reference evidence="26" key="1">
    <citation type="journal article" date="2017" name="bioRxiv">
        <title>Comparative analysis of the genomes of Stylophora pistillata and Acropora digitifera provides evidence for extensive differences between species of corals.</title>
        <authorList>
            <person name="Voolstra C.R."/>
            <person name="Li Y."/>
            <person name="Liew Y.J."/>
            <person name="Baumgarten S."/>
            <person name="Zoccola D."/>
            <person name="Flot J.-F."/>
            <person name="Tambutte S."/>
            <person name="Allemand D."/>
            <person name="Aranda M."/>
        </authorList>
    </citation>
    <scope>NUCLEOTIDE SEQUENCE [LARGE SCALE GENOMIC DNA]</scope>
</reference>
<dbReference type="PRINTS" id="PR00767">
    <property type="entry name" value="DBMONOXGNASE"/>
</dbReference>
<dbReference type="Gene3D" id="1.20.1070.10">
    <property type="entry name" value="Rhodopsin 7-helix transmembrane proteins"/>
    <property type="match status" value="1"/>
</dbReference>
<dbReference type="InterPro" id="IPR014784">
    <property type="entry name" value="Cu2_ascorb_mOase-like_C"/>
</dbReference>
<keyword evidence="14 17" id="KW-1015">Disulfide bond</keyword>
<dbReference type="Pfam" id="PF01082">
    <property type="entry name" value="Cu2_monooxygen"/>
    <property type="match status" value="1"/>
</dbReference>
<feature type="transmembrane region" description="Helical" evidence="18">
    <location>
        <begin position="1521"/>
        <end position="1541"/>
    </location>
</feature>
<dbReference type="Pfam" id="PF13855">
    <property type="entry name" value="LRR_8"/>
    <property type="match status" value="1"/>
</dbReference>
<gene>
    <name evidence="25" type="primary">moxd1</name>
    <name evidence="25" type="ORF">AWC38_SpisGene14146</name>
</gene>
<protein>
    <submittedName>
        <fullName evidence="25">DBH-like monooxygenase protein 1-like</fullName>
    </submittedName>
</protein>
<evidence type="ECO:0000256" key="3">
    <source>
        <dbReference type="ARBA" id="ARBA00010676"/>
    </source>
</evidence>
<dbReference type="GO" id="GO:0005524">
    <property type="term" value="F:ATP binding"/>
    <property type="evidence" value="ECO:0007669"/>
    <property type="project" value="InterPro"/>
</dbReference>
<evidence type="ECO:0000256" key="8">
    <source>
        <dbReference type="ARBA" id="ARBA00022737"/>
    </source>
</evidence>
<dbReference type="Pfam" id="PF03351">
    <property type="entry name" value="DOMON"/>
    <property type="match status" value="5"/>
</dbReference>
<dbReference type="Pfam" id="PF07714">
    <property type="entry name" value="PK_Tyr_Ser-Thr"/>
    <property type="match status" value="1"/>
</dbReference>
<feature type="domain" description="PA14" evidence="24">
    <location>
        <begin position="147"/>
        <end position="296"/>
    </location>
</feature>
<keyword evidence="7" id="KW-0732">Signal</keyword>
<dbReference type="InterPro" id="IPR045266">
    <property type="entry name" value="DOH_DOMON"/>
</dbReference>
<feature type="domain" description="MAM" evidence="21">
    <location>
        <begin position="262"/>
        <end position="422"/>
    </location>
</feature>
<feature type="domain" description="MAM" evidence="21">
    <location>
        <begin position="573"/>
        <end position="731"/>
    </location>
</feature>
<dbReference type="GO" id="GO:0004672">
    <property type="term" value="F:protein kinase activity"/>
    <property type="evidence" value="ECO:0007669"/>
    <property type="project" value="InterPro"/>
</dbReference>
<name>A0A2B4RUU2_STYPI</name>
<dbReference type="SMART" id="SM00664">
    <property type="entry name" value="DoH"/>
    <property type="match status" value="4"/>
</dbReference>
<evidence type="ECO:0000256" key="13">
    <source>
        <dbReference type="ARBA" id="ARBA00023136"/>
    </source>
</evidence>
<evidence type="ECO:0000259" key="22">
    <source>
        <dbReference type="PROSITE" id="PS50262"/>
    </source>
</evidence>
<feature type="disulfide bond" evidence="17">
    <location>
        <begin position="440"/>
        <end position="458"/>
    </location>
</feature>
<evidence type="ECO:0000256" key="6">
    <source>
        <dbReference type="ARBA" id="ARBA00022723"/>
    </source>
</evidence>
<dbReference type="Pfam" id="PF00057">
    <property type="entry name" value="Ldl_recept_a"/>
    <property type="match status" value="3"/>
</dbReference>
<keyword evidence="4" id="KW-0433">Leucine-rich repeat</keyword>
<dbReference type="Gene3D" id="2.60.40.1210">
    <property type="entry name" value="Cellobiose dehydrogenase, cytochrome domain"/>
    <property type="match status" value="1"/>
</dbReference>
<dbReference type="Pfam" id="PF03712">
    <property type="entry name" value="Cu2_monoox_C"/>
    <property type="match status" value="1"/>
</dbReference>
<dbReference type="Pfam" id="PF00001">
    <property type="entry name" value="7tm_1"/>
    <property type="match status" value="1"/>
</dbReference>
<dbReference type="Proteomes" id="UP000225706">
    <property type="component" value="Unassembled WGS sequence"/>
</dbReference>
<evidence type="ECO:0000259" key="20">
    <source>
        <dbReference type="PROSITE" id="PS50011"/>
    </source>
</evidence>
<dbReference type="PANTHER" id="PTHR10157:SF23">
    <property type="entry name" value="MOXD1 HOMOLOG 1"/>
    <property type="match status" value="1"/>
</dbReference>
<evidence type="ECO:0000256" key="9">
    <source>
        <dbReference type="ARBA" id="ARBA00022989"/>
    </source>
</evidence>
<dbReference type="SMART" id="SM00192">
    <property type="entry name" value="LDLa"/>
    <property type="match status" value="3"/>
</dbReference>
<evidence type="ECO:0000256" key="4">
    <source>
        <dbReference type="ARBA" id="ARBA00022614"/>
    </source>
</evidence>
<dbReference type="SUPFAM" id="SSF52058">
    <property type="entry name" value="L domain-like"/>
    <property type="match status" value="1"/>
</dbReference>
<sequence>MECMPRFLGNSFTGRPTDKPLHADFIGTSAQVVDGNIASCFTMKRLMSSSESLWWSVTLKEKAFVYKMWIINRPDCCLEQFPYLQVTLQSDKESAVANCDVYDWRTEHKRLMMCEPSMMATNVTISADDVANFTLCEVMFTVTGYDLTAHGVRRELWNQIPSAKLESLLDDRRFPNSPDAVTILQNLDIWISFLSNYGQRLTAYLQVPESGNYTFYIACDDACQLWLHMPQVNYLTDESDNKTVKKRMAELKPGYWTERNQWDNSIYSVLKYLSGSQVTWTMLTAARVTSVDFKTNSLPKVIRTGQKFSIQGILVHVGNSPAVLESPWIVTNSISQKLGLCLTFSYRLATSFGSLSVILMTKSNVSIWSLTGYQGDTWLIGKVSLIANDNFKVAIIAKGKRSPSFQRTAVDNIAISTRTCKLAPPHSLPEFTCEADNFQCDNGKCIYKDLVCDGDSACLDNSDEKNCKCRTNQFTCPTGKCLYENELCNSRKDCEDNSDESRCGIGCPQNSFSCASGECLPWSLTCDIEKNCEDGTDEPSLCGYSNCSLLDLGCAKLKEKHHASTHSCSRNRAKCDFQDGFCGLTEDSEVRWSFGSGSTPTENTGPDFDHSRYRPLGKYIYLEASDYDPGDTAVLTSNVVASGIASCVQFWYHMKGKDVGSLNVLILKNDSRMIVWSQTGQQGPDWLFGQVGYKDVSTGHKIAIEGVRGSGVQGDIAFDDLLILDEENCQTVYGNGGASTAVPRKGCFDIQGAVKLCHHLQVRQQMTKNLNSLHPQLGLQRSVSSPPAIFARFASFQDLGLHNGAFRLTYKAYKLNLPKERHYAMISCLAIQKGARQQTLHLERRRGFTYHKGCSRLANGGSGCYGSLKSPHIFSKAGWKCLQFWYYIGKEGHASLRVTLISNETQRTLLTSSETGIWTFARLPIIPFSVSYQVLFQGRTIAIDDVVFQTESCERMPCNVKIWKNRRHLAPPLSLKRNGCSGLRTSARANDGKWHHICLAWKSIDGKVYFYFDKGQLLDEGFFAGDRIPGKGEFVVGLTNDQAKLLSKAGEFIGIISHVNIFDEFFDQHVITWMSHGCGEDPMNPIFRWSQFKNGLTGDVEIQRTTTCRDSEGLRIIVSANRTSLSRQVSVFESPFYKRSHDAHYVCVLFRGLQVQPGYCHPVPLRATPECIEDLTNSSGFIFSPHYPGYYPPQTLCLWTIKVDPKSIIKLRFVEFQLEDHPTCNNDYTEVYDGDENKARTLLGRYCGLRYPDFLESSTNVMKIKFVSNDNVTRPGFKLHFTSEEGCPSCCECKVISSSSQEMVITVKKGTELKAVPEKMPNNTAAMKLRENFLRTLPGGIFRNASNLQILDCSLNLIEDISSTSLASLVSLTILSFRGNRIKVIDKDAFNNTRKLQYLYLQNNLLEELPDNSFLALSRLKVLDLQNNSISLRDFAPDSFNELSSLKEILLDEFILCCYAQKAAPGVRCISPSDEFSSCSDLMKNKAVQVCIWILGLSALLGNLFVILMRSIVKENNKIHSFLLTNLAISDLLMGIYLLIIAVKDAQWQGEYFKHDIKWRSGITCALTGVLSMVSSEVSVLMLTLITTDRLFCIVFPFKMRRMNRAIAYLIVVVIWIFGTLLSVIPMLGLDYFYDGLRDTSTRVLEEIPECGGPENDLKLIETPSLFSDEISPSVGFVVASSEKKKDVSLRLIKHFSKAKERAWKNETEMVKELNGDGTGHPNIIKYCWNARTEECELSYEHGKFSRLKKSSCLLCYDFTSSKTLAEFLKDDRITLNLDQVLVIAIDLICAIEYMEQKGVVHNNITTSHVLLGRGLRIPPITAVLGGFGSAQLISREFPESAKSEREMKDVLGKNIRQFGFLLTKLIKSCYEDEQLAEAKVIVRAIWGEILSTFCRLKRYQNNKTPVGCIDTLTQDRFADAESLPPLDSENNYELTGWEETGGKTVLKFRRKFDTCDTKDRKIEQGTTKVVFAYHTEDPNSEDDIKRHTFRGSRSILLLNNLDKKTVNEKGWKQFDVFSYNVTIPKKLTTYWCSLVKAPEIKGKHHITKFEPIIKKGNEGIVHHLVVYGCSGNFNDSHYGSGYDCQDPNMPIRQCYGSTDIVAAWGVGGEAFYYPPHTGYPIGTEDSPSSYFLELHYDNPENIEGRKDNSGVRFHYTPHLREYDAGTMTVGEAVTSYMIIPPKQESWLTKGYCPKECYQKTLESTSLPEKGIKLFASFLHTHLQGRATWTKHVRNGVELPEIVRDDNYDFNFQGDDLIHYCKYETVDRDKLVMGGISTSQEMCLNFLFYYPKVKNVSLDCVSIQKNPVQDFIRSNIPSLNVSSEWSNPLVGANVTWTREMAMDLQRRYDEAETFLVPCLWGKIPQNRLPVPKITRSLPPKESKCDKQVAASATVVVLSVLVSARAAVLSDEYAHYAALDPKELMKLYWTVDWDQETVSFAVEAATTGWVGFGISSGNGKMVGSDVVIGWVKDSKGYLTDRFADEQSLPPLDSENNYELTGWEESGGKTVLKFKRKFNTCDTKDRNIEQGTTKVVFAYHTEDPKSEDDIKRHTFRGSRSILLLNNLDKKTVNEKGWKQFDVFSYNHAVSSSQYQRKATSIRCPIRVPYINLMCNTAAVLSTEYAHYAALDPKELMKLYWTVDWDQETVSFAVEAATTGWVGFGISSGNGKMAGSDVVIGWVKDSKGYLTIPPITAVRGGFFSSQLISQDFPECAKKAHTRNVASRVVEMQYCGVAPHILEQQSIDSPQIKEAVKELLEDRFADEQSLPPLDSENNYELTGWEESGGNTVLKFKRNFNTCDTKDRNIEQGTTKVVFAYHTEDPKSEDDIKRHTFRGSRSILLLNNLDKKTVNEKGWKQFDVFSYNGTFCFRAAVLSTEYAHYAALDPKELMKLYWTVDWEQETVSFAVEAATTGWVGFGISSGNGKMAGSDMIIGWVKDSKGYLTVGQ</sequence>
<evidence type="ECO:0000256" key="5">
    <source>
        <dbReference type="ARBA" id="ARBA00022692"/>
    </source>
</evidence>
<dbReference type="PROSITE" id="PS50262">
    <property type="entry name" value="G_PROTEIN_RECEP_F1_2"/>
    <property type="match status" value="1"/>
</dbReference>
<dbReference type="SUPFAM" id="SSF49899">
    <property type="entry name" value="Concanavalin A-like lectins/glucanases"/>
    <property type="match status" value="4"/>
</dbReference>
<evidence type="ECO:0000259" key="19">
    <source>
        <dbReference type="PROSITE" id="PS01180"/>
    </source>
</evidence>
<dbReference type="Gene3D" id="2.60.120.260">
    <property type="entry name" value="Galactose-binding domain-like"/>
    <property type="match status" value="1"/>
</dbReference>
<feature type="disulfide bond" evidence="17">
    <location>
        <begin position="476"/>
        <end position="494"/>
    </location>
</feature>